<dbReference type="Pfam" id="PF25597">
    <property type="entry name" value="SH3_retrovirus"/>
    <property type="match status" value="1"/>
</dbReference>
<dbReference type="InterPro" id="IPR039537">
    <property type="entry name" value="Retrotran_Ty1/copia-like"/>
</dbReference>
<dbReference type="OrthoDB" id="1751476at2759"/>
<dbReference type="PANTHER" id="PTHR42648:SF28">
    <property type="entry name" value="TRANSPOSON-ENCODED PROTEIN WITH RIBONUCLEASE H-LIKE AND RETROVIRUS ZINC FINGER-LIKE DOMAINS"/>
    <property type="match status" value="1"/>
</dbReference>
<proteinExistence type="predicted"/>
<dbReference type="EMBL" id="QJKJ01000695">
    <property type="protein sequence ID" value="RDY11170.1"/>
    <property type="molecule type" value="Genomic_DNA"/>
</dbReference>
<accession>A0A371I7Z8</accession>
<dbReference type="PANTHER" id="PTHR42648">
    <property type="entry name" value="TRANSPOSASE, PUTATIVE-RELATED"/>
    <property type="match status" value="1"/>
</dbReference>
<dbReference type="InterPro" id="IPR012337">
    <property type="entry name" value="RNaseH-like_sf"/>
</dbReference>
<dbReference type="InterPro" id="IPR057670">
    <property type="entry name" value="SH3_retrovirus"/>
</dbReference>
<keyword evidence="3" id="KW-1185">Reference proteome</keyword>
<name>A0A371I7Z8_MUCPR</name>
<reference evidence="2" key="1">
    <citation type="submission" date="2018-05" db="EMBL/GenBank/DDBJ databases">
        <title>Draft genome of Mucuna pruriens seed.</title>
        <authorList>
            <person name="Nnadi N.E."/>
            <person name="Vos R."/>
            <person name="Hasami M.H."/>
            <person name="Devisetty U.K."/>
            <person name="Aguiy J.C."/>
        </authorList>
    </citation>
    <scope>NUCLEOTIDE SEQUENCE [LARGE SCALE GENOMIC DNA]</scope>
    <source>
        <strain evidence="2">JCA_2017</strain>
    </source>
</reference>
<feature type="non-terminal residue" evidence="2">
    <location>
        <position position="1"/>
    </location>
</feature>
<protein>
    <recommendedName>
        <fullName evidence="1">Retroviral polymerase SH3-like domain-containing protein</fullName>
    </recommendedName>
</protein>
<sequence>MHKGKTNKHKKIRYDYLYLIHMKSQYLDVFKSIKVEVKLQLGKKIIVIKFDRNGEYYGRYYRSGEQHPRPFALFSKSSLWGEALKTAVYILNRVLGKTINKAPYELWTSKRPHHKKLDPRTVSCYFVGYVEHSWGYKFYDPTSRSFFEMGNARFLKEVDPCTYKTTPIIEDNVQTIIRDIVLKQDYNEVLPKTHIEQPQQPQEVSLRRSIRERRNAFLDYYIIFLQEHEDGVGLTKDGPINFYEAMHSSNSQNGLMC</sequence>
<gene>
    <name evidence="2" type="ORF">CR513_04208</name>
</gene>
<evidence type="ECO:0000259" key="1">
    <source>
        <dbReference type="Pfam" id="PF25597"/>
    </source>
</evidence>
<evidence type="ECO:0000313" key="3">
    <source>
        <dbReference type="Proteomes" id="UP000257109"/>
    </source>
</evidence>
<feature type="domain" description="Retroviral polymerase SH3-like" evidence="1">
    <location>
        <begin position="111"/>
        <end position="160"/>
    </location>
</feature>
<evidence type="ECO:0000313" key="2">
    <source>
        <dbReference type="EMBL" id="RDY11170.1"/>
    </source>
</evidence>
<dbReference type="AlphaFoldDB" id="A0A371I7Z8"/>
<dbReference type="SUPFAM" id="SSF53098">
    <property type="entry name" value="Ribonuclease H-like"/>
    <property type="match status" value="1"/>
</dbReference>
<dbReference type="Proteomes" id="UP000257109">
    <property type="component" value="Unassembled WGS sequence"/>
</dbReference>
<organism evidence="2 3">
    <name type="scientific">Mucuna pruriens</name>
    <name type="common">Velvet bean</name>
    <name type="synonym">Dolichos pruriens</name>
    <dbReference type="NCBI Taxonomy" id="157652"/>
    <lineage>
        <taxon>Eukaryota</taxon>
        <taxon>Viridiplantae</taxon>
        <taxon>Streptophyta</taxon>
        <taxon>Embryophyta</taxon>
        <taxon>Tracheophyta</taxon>
        <taxon>Spermatophyta</taxon>
        <taxon>Magnoliopsida</taxon>
        <taxon>eudicotyledons</taxon>
        <taxon>Gunneridae</taxon>
        <taxon>Pentapetalae</taxon>
        <taxon>rosids</taxon>
        <taxon>fabids</taxon>
        <taxon>Fabales</taxon>
        <taxon>Fabaceae</taxon>
        <taxon>Papilionoideae</taxon>
        <taxon>50 kb inversion clade</taxon>
        <taxon>NPAAA clade</taxon>
        <taxon>indigoferoid/millettioid clade</taxon>
        <taxon>Phaseoleae</taxon>
        <taxon>Mucuna</taxon>
    </lineage>
</organism>
<comment type="caution">
    <text evidence="2">The sequence shown here is derived from an EMBL/GenBank/DDBJ whole genome shotgun (WGS) entry which is preliminary data.</text>
</comment>